<sequence length="107" mass="12312">MWFLVVISLINYGLTTSICPPPHQSFNFSLLPLISHSDQIQEVLFMGVVGPWDEKKVCKIKCINDRWVGPLCSMDSNSTRFTPMQRPCHVRGIPINTIFTYRDKEVK</sequence>
<reference evidence="2 3" key="1">
    <citation type="submission" date="2024-05" db="EMBL/GenBank/DDBJ databases">
        <authorList>
            <person name="Wallberg A."/>
        </authorList>
    </citation>
    <scope>NUCLEOTIDE SEQUENCE [LARGE SCALE GENOMIC DNA]</scope>
</reference>
<evidence type="ECO:0000313" key="3">
    <source>
        <dbReference type="Proteomes" id="UP001497623"/>
    </source>
</evidence>
<feature type="signal peptide" evidence="1">
    <location>
        <begin position="1"/>
        <end position="17"/>
    </location>
</feature>
<gene>
    <name evidence="2" type="ORF">MNOR_LOCUS906</name>
</gene>
<comment type="caution">
    <text evidence="2">The sequence shown here is derived from an EMBL/GenBank/DDBJ whole genome shotgun (WGS) entry which is preliminary data.</text>
</comment>
<dbReference type="EMBL" id="CAXKWB010000216">
    <property type="protein sequence ID" value="CAL4059863.1"/>
    <property type="molecule type" value="Genomic_DNA"/>
</dbReference>
<dbReference type="Proteomes" id="UP001497623">
    <property type="component" value="Unassembled WGS sequence"/>
</dbReference>
<keyword evidence="1" id="KW-0732">Signal</keyword>
<protein>
    <submittedName>
        <fullName evidence="2">Uncharacterized protein</fullName>
    </submittedName>
</protein>
<organism evidence="2 3">
    <name type="scientific">Meganyctiphanes norvegica</name>
    <name type="common">Northern krill</name>
    <name type="synonym">Thysanopoda norvegica</name>
    <dbReference type="NCBI Taxonomy" id="48144"/>
    <lineage>
        <taxon>Eukaryota</taxon>
        <taxon>Metazoa</taxon>
        <taxon>Ecdysozoa</taxon>
        <taxon>Arthropoda</taxon>
        <taxon>Crustacea</taxon>
        <taxon>Multicrustacea</taxon>
        <taxon>Malacostraca</taxon>
        <taxon>Eumalacostraca</taxon>
        <taxon>Eucarida</taxon>
        <taxon>Euphausiacea</taxon>
        <taxon>Euphausiidae</taxon>
        <taxon>Meganyctiphanes</taxon>
    </lineage>
</organism>
<dbReference type="AlphaFoldDB" id="A0AAV2PIA8"/>
<proteinExistence type="predicted"/>
<evidence type="ECO:0000256" key="1">
    <source>
        <dbReference type="SAM" id="SignalP"/>
    </source>
</evidence>
<feature type="chain" id="PRO_5044010717" evidence="1">
    <location>
        <begin position="18"/>
        <end position="107"/>
    </location>
</feature>
<accession>A0AAV2PIA8</accession>
<keyword evidence="3" id="KW-1185">Reference proteome</keyword>
<feature type="non-terminal residue" evidence="2">
    <location>
        <position position="107"/>
    </location>
</feature>
<evidence type="ECO:0000313" key="2">
    <source>
        <dbReference type="EMBL" id="CAL4059863.1"/>
    </source>
</evidence>
<name>A0AAV2PIA8_MEGNR</name>